<dbReference type="AlphaFoldDB" id="A0A8J5JGH3"/>
<feature type="transmembrane region" description="Helical" evidence="1">
    <location>
        <begin position="38"/>
        <end position="61"/>
    </location>
</feature>
<dbReference type="Proteomes" id="UP000747542">
    <property type="component" value="Unassembled WGS sequence"/>
</dbReference>
<keyword evidence="1" id="KW-0812">Transmembrane</keyword>
<evidence type="ECO:0000313" key="3">
    <source>
        <dbReference type="Proteomes" id="UP000747542"/>
    </source>
</evidence>
<dbReference type="SMART" id="SM00718">
    <property type="entry name" value="DM4_12"/>
    <property type="match status" value="1"/>
</dbReference>
<evidence type="ECO:0000313" key="2">
    <source>
        <dbReference type="EMBL" id="KAG7156796.1"/>
    </source>
</evidence>
<dbReference type="InterPro" id="IPR006631">
    <property type="entry name" value="DM4_12"/>
</dbReference>
<keyword evidence="1" id="KW-0472">Membrane</keyword>
<reference evidence="2" key="1">
    <citation type="journal article" date="2021" name="Sci. Adv.">
        <title>The American lobster genome reveals insights on longevity, neural, and immune adaptations.</title>
        <authorList>
            <person name="Polinski J.M."/>
            <person name="Zimin A.V."/>
            <person name="Clark K.F."/>
            <person name="Kohn A.B."/>
            <person name="Sadowski N."/>
            <person name="Timp W."/>
            <person name="Ptitsyn A."/>
            <person name="Khanna P."/>
            <person name="Romanova D.Y."/>
            <person name="Williams P."/>
            <person name="Greenwood S.J."/>
            <person name="Moroz L.L."/>
            <person name="Walt D.R."/>
            <person name="Bodnar A.G."/>
        </authorList>
    </citation>
    <scope>NUCLEOTIDE SEQUENCE</scope>
    <source>
        <strain evidence="2">GMGI-L3</strain>
    </source>
</reference>
<gene>
    <name evidence="2" type="ORF">Hamer_G023770</name>
</gene>
<evidence type="ECO:0000256" key="1">
    <source>
        <dbReference type="SAM" id="Phobius"/>
    </source>
</evidence>
<organism evidence="2 3">
    <name type="scientific">Homarus americanus</name>
    <name type="common">American lobster</name>
    <dbReference type="NCBI Taxonomy" id="6706"/>
    <lineage>
        <taxon>Eukaryota</taxon>
        <taxon>Metazoa</taxon>
        <taxon>Ecdysozoa</taxon>
        <taxon>Arthropoda</taxon>
        <taxon>Crustacea</taxon>
        <taxon>Multicrustacea</taxon>
        <taxon>Malacostraca</taxon>
        <taxon>Eumalacostraca</taxon>
        <taxon>Eucarida</taxon>
        <taxon>Decapoda</taxon>
        <taxon>Pleocyemata</taxon>
        <taxon>Astacidea</taxon>
        <taxon>Nephropoidea</taxon>
        <taxon>Nephropidae</taxon>
        <taxon>Homarus</taxon>
    </lineage>
</organism>
<protein>
    <submittedName>
        <fullName evidence="2">Putative DM4/DM12 family-like protein 6</fullName>
    </submittedName>
</protein>
<accession>A0A8J5JGH3</accession>
<proteinExistence type="predicted"/>
<dbReference type="EMBL" id="JAHLQT010038733">
    <property type="protein sequence ID" value="KAG7156796.1"/>
    <property type="molecule type" value="Genomic_DNA"/>
</dbReference>
<comment type="caution">
    <text evidence="2">The sequence shown here is derived from an EMBL/GenBank/DDBJ whole genome shotgun (WGS) entry which is preliminary data.</text>
</comment>
<name>A0A8J5JGH3_HOMAM</name>
<sequence>MGTPGAAIITDTFTGSLFPGFTTGAATGTGSAILSGTLLSGAGLGVLAAAGVIGIVMAAQVTQTFRSGRRLGSNKRKALDEQRYLNSLLERVLAQDRTSCGKKLMCELEAQPEDTLLEVSRNILNLVGSVAKPGEGLLPPGAAGEYLEAKNHGHLGLDCSQEYPACPYDGQHLRNLMMTFLP</sequence>
<keyword evidence="1" id="KW-1133">Transmembrane helix</keyword>
<dbReference type="Pfam" id="PF07841">
    <property type="entry name" value="DM4_12"/>
    <property type="match status" value="1"/>
</dbReference>
<dbReference type="OrthoDB" id="6340939at2759"/>
<keyword evidence="3" id="KW-1185">Reference proteome</keyword>